<comment type="caution">
    <text evidence="3">The sequence shown here is derived from an EMBL/GenBank/DDBJ whole genome shotgun (WGS) entry which is preliminary data.</text>
</comment>
<dbReference type="PANTHER" id="PTHR48081:SF8">
    <property type="entry name" value="ALPHA_BETA HYDROLASE FOLD-3 DOMAIN-CONTAINING PROTEIN-RELATED"/>
    <property type="match status" value="1"/>
</dbReference>
<reference evidence="3 4" key="1">
    <citation type="submission" date="2013-10" db="EMBL/GenBank/DDBJ databases">
        <title>The Genome Sequence of Acinetobacter brisouii CIP 110357.</title>
        <authorList>
            <consortium name="The Broad Institute Genomics Platform"/>
            <consortium name="The Broad Institute Genome Sequencing Center for Infectious Disease"/>
            <person name="Cerqueira G."/>
            <person name="Feldgarden M."/>
            <person name="Courvalin P."/>
            <person name="Grillot-Courvalin C."/>
            <person name="Clermont D."/>
            <person name="Rocha E."/>
            <person name="Yoon E.-J."/>
            <person name="Nemec A."/>
            <person name="Young S.K."/>
            <person name="Zeng Q."/>
            <person name="Gargeya S."/>
            <person name="Fitzgerald M."/>
            <person name="Abouelleil A."/>
            <person name="Alvarado L."/>
            <person name="Berlin A.M."/>
            <person name="Chapman S.B."/>
            <person name="Gainer-Dewar J."/>
            <person name="Goldberg J."/>
            <person name="Gnerre S."/>
            <person name="Griggs A."/>
            <person name="Gujja S."/>
            <person name="Hansen M."/>
            <person name="Howarth C."/>
            <person name="Imamovic A."/>
            <person name="Ireland A."/>
            <person name="Larimer J."/>
            <person name="McCowan C."/>
            <person name="Murphy C."/>
            <person name="Pearson M."/>
            <person name="Poon T.W."/>
            <person name="Priest M."/>
            <person name="Roberts A."/>
            <person name="Saif S."/>
            <person name="Shea T."/>
            <person name="Sykes S."/>
            <person name="Wortman J."/>
            <person name="Nusbaum C."/>
            <person name="Birren B."/>
        </authorList>
    </citation>
    <scope>NUCLEOTIDE SEQUENCE [LARGE SCALE GENOMIC DNA]</scope>
    <source>
        <strain evidence="3 4">CIP 110357</strain>
    </source>
</reference>
<evidence type="ECO:0000313" key="4">
    <source>
        <dbReference type="Proteomes" id="UP000018418"/>
    </source>
</evidence>
<accession>V2UPT2</accession>
<keyword evidence="4" id="KW-1185">Reference proteome</keyword>
<keyword evidence="1" id="KW-0378">Hydrolase</keyword>
<proteinExistence type="predicted"/>
<feature type="domain" description="Alpha/beta hydrolase fold-3" evidence="2">
    <location>
        <begin position="117"/>
        <end position="322"/>
    </location>
</feature>
<dbReference type="InterPro" id="IPR013094">
    <property type="entry name" value="AB_hydrolase_3"/>
</dbReference>
<dbReference type="RefSeq" id="WP_004902916.1">
    <property type="nucleotide sequence ID" value="NZ_BBTI01000017.1"/>
</dbReference>
<dbReference type="InterPro" id="IPR029058">
    <property type="entry name" value="AB_hydrolase_fold"/>
</dbReference>
<dbReference type="Gene3D" id="3.40.50.1820">
    <property type="entry name" value="alpha/beta hydrolase"/>
    <property type="match status" value="1"/>
</dbReference>
<gene>
    <name evidence="3" type="ORF">P255_02619</name>
</gene>
<evidence type="ECO:0000259" key="2">
    <source>
        <dbReference type="Pfam" id="PF07859"/>
    </source>
</evidence>
<dbReference type="SUPFAM" id="SSF53474">
    <property type="entry name" value="alpha/beta-Hydrolases"/>
    <property type="match status" value="1"/>
</dbReference>
<name>V2UPT2_9GAMM</name>
<dbReference type="STRING" id="396323.VH98_14035"/>
<dbReference type="AlphaFoldDB" id="V2UPT2"/>
<dbReference type="EMBL" id="AYEU01000007">
    <property type="protein sequence ID" value="ESK50631.1"/>
    <property type="molecule type" value="Genomic_DNA"/>
</dbReference>
<dbReference type="PANTHER" id="PTHR48081">
    <property type="entry name" value="AB HYDROLASE SUPERFAMILY PROTEIN C4A8.06C"/>
    <property type="match status" value="1"/>
</dbReference>
<protein>
    <recommendedName>
        <fullName evidence="2">Alpha/beta hydrolase fold-3 domain-containing protein</fullName>
    </recommendedName>
</protein>
<sequence length="350" mass="39966">MLHHLWEKRTALLARSLNYTPKQLQRRLVDWLSYPYSYPQLDPVLQCLMAYQYQQGYRGLLKPDLIQSRQNFQRSMAELIYKPTTLPFVQNLQLQLHSGSLTARHYHPMPNKPCPMIVFYHGGGFMLGDLNTHDEACRVVGKHSHCQILSIDYPLVPDVSAQHLIAVCEAAWCWVWQNQHQFNIMKNAIAIAGDSAGGNISTVISQRLARQKIAPVAQLLIYPAVDFKSRYPSFFKYKEGLLLTESDIDSVTEHYVLQNHLSLDDPLVSPIYGEFKQLAPAFIVTAGHDVLHDEGEHYAQLLHHAGVKVKYKNYQHQAHGFINLTSVSAQAKKDLVDIGQTFYKFLKTVI</sequence>
<dbReference type="HOGENOM" id="CLU_012494_6_4_6"/>
<dbReference type="Pfam" id="PF07859">
    <property type="entry name" value="Abhydrolase_3"/>
    <property type="match status" value="1"/>
</dbReference>
<dbReference type="Proteomes" id="UP000018418">
    <property type="component" value="Unassembled WGS sequence"/>
</dbReference>
<dbReference type="InterPro" id="IPR050300">
    <property type="entry name" value="GDXG_lipolytic_enzyme"/>
</dbReference>
<evidence type="ECO:0000256" key="1">
    <source>
        <dbReference type="ARBA" id="ARBA00022801"/>
    </source>
</evidence>
<dbReference type="GO" id="GO:0016787">
    <property type="term" value="F:hydrolase activity"/>
    <property type="evidence" value="ECO:0007669"/>
    <property type="project" value="UniProtKB-KW"/>
</dbReference>
<dbReference type="OrthoDB" id="9806180at2"/>
<dbReference type="PATRIC" id="fig|1341683.3.peg.2588"/>
<evidence type="ECO:0000313" key="3">
    <source>
        <dbReference type="EMBL" id="ESK50631.1"/>
    </source>
</evidence>
<organism evidence="3 4">
    <name type="scientific">Acinetobacter brisouii CIP 110357</name>
    <dbReference type="NCBI Taxonomy" id="1341683"/>
    <lineage>
        <taxon>Bacteria</taxon>
        <taxon>Pseudomonadati</taxon>
        <taxon>Pseudomonadota</taxon>
        <taxon>Gammaproteobacteria</taxon>
        <taxon>Moraxellales</taxon>
        <taxon>Moraxellaceae</taxon>
        <taxon>Acinetobacter</taxon>
    </lineage>
</organism>